<organism evidence="4">
    <name type="scientific">uncultured Rubrobacteraceae bacterium</name>
    <dbReference type="NCBI Taxonomy" id="349277"/>
    <lineage>
        <taxon>Bacteria</taxon>
        <taxon>Bacillati</taxon>
        <taxon>Actinomycetota</taxon>
        <taxon>Rubrobacteria</taxon>
        <taxon>Rubrobacterales</taxon>
        <taxon>Rubrobacteraceae</taxon>
        <taxon>environmental samples</taxon>
    </lineage>
</organism>
<evidence type="ECO:0000259" key="3">
    <source>
        <dbReference type="PROSITE" id="PS50977"/>
    </source>
</evidence>
<evidence type="ECO:0000256" key="1">
    <source>
        <dbReference type="ARBA" id="ARBA00023125"/>
    </source>
</evidence>
<sequence>MVRDSAATRNRILDAAIGEFAAHGLAGGRVGRIADVSGANQRSIYVYFGSKEGLFNAALRRVIGGLVGAVPLTEDDLPGYAGRMFDYLLDHPEALRMGMWRHLERPASGPDTADVYAEKVEAMAGGSGLTASGLPPTDLLVLVQGLTSSWLTSPQDLLAAADADPYSPERLAAHRAVIVEAARRLCAPVP</sequence>
<keyword evidence="1 2" id="KW-0238">DNA-binding</keyword>
<dbReference type="PROSITE" id="PS50977">
    <property type="entry name" value="HTH_TETR_2"/>
    <property type="match status" value="1"/>
</dbReference>
<gene>
    <name evidence="4" type="ORF">AVDCRST_MAG03-3867</name>
</gene>
<feature type="domain" description="HTH tetR-type" evidence="3">
    <location>
        <begin position="6"/>
        <end position="66"/>
    </location>
</feature>
<dbReference type="Gene3D" id="1.10.357.10">
    <property type="entry name" value="Tetracycline Repressor, domain 2"/>
    <property type="match status" value="1"/>
</dbReference>
<dbReference type="GO" id="GO:0006355">
    <property type="term" value="P:regulation of DNA-templated transcription"/>
    <property type="evidence" value="ECO:0007669"/>
    <property type="project" value="UniProtKB-ARBA"/>
</dbReference>
<dbReference type="PANTHER" id="PTHR30328:SF54">
    <property type="entry name" value="HTH-TYPE TRANSCRIPTIONAL REPRESSOR SCO4008"/>
    <property type="match status" value="1"/>
</dbReference>
<dbReference type="EMBL" id="CADCUT010000226">
    <property type="protein sequence ID" value="CAA9439472.1"/>
    <property type="molecule type" value="Genomic_DNA"/>
</dbReference>
<evidence type="ECO:0000313" key="4">
    <source>
        <dbReference type="EMBL" id="CAA9439472.1"/>
    </source>
</evidence>
<accession>A0A6J4QAY0</accession>
<dbReference type="Pfam" id="PF17926">
    <property type="entry name" value="TetR_C_21"/>
    <property type="match status" value="1"/>
</dbReference>
<dbReference type="InterPro" id="IPR050109">
    <property type="entry name" value="HTH-type_TetR-like_transc_reg"/>
</dbReference>
<dbReference type="GO" id="GO:0003677">
    <property type="term" value="F:DNA binding"/>
    <property type="evidence" value="ECO:0007669"/>
    <property type="project" value="UniProtKB-UniRule"/>
</dbReference>
<dbReference type="SUPFAM" id="SSF48498">
    <property type="entry name" value="Tetracyclin repressor-like, C-terminal domain"/>
    <property type="match status" value="1"/>
</dbReference>
<reference evidence="4" key="1">
    <citation type="submission" date="2020-02" db="EMBL/GenBank/DDBJ databases">
        <authorList>
            <person name="Meier V. D."/>
        </authorList>
    </citation>
    <scope>NUCLEOTIDE SEQUENCE</scope>
    <source>
        <strain evidence="4">AVDCRST_MAG03</strain>
    </source>
</reference>
<feature type="DNA-binding region" description="H-T-H motif" evidence="2">
    <location>
        <begin position="29"/>
        <end position="48"/>
    </location>
</feature>
<dbReference type="Pfam" id="PF00440">
    <property type="entry name" value="TetR_N"/>
    <property type="match status" value="1"/>
</dbReference>
<dbReference type="InterPro" id="IPR009057">
    <property type="entry name" value="Homeodomain-like_sf"/>
</dbReference>
<dbReference type="SUPFAM" id="SSF46689">
    <property type="entry name" value="Homeodomain-like"/>
    <property type="match status" value="1"/>
</dbReference>
<dbReference type="PANTHER" id="PTHR30328">
    <property type="entry name" value="TRANSCRIPTIONAL REPRESSOR"/>
    <property type="match status" value="1"/>
</dbReference>
<dbReference type="AlphaFoldDB" id="A0A6J4QAY0"/>
<evidence type="ECO:0000256" key="2">
    <source>
        <dbReference type="PROSITE-ProRule" id="PRU00335"/>
    </source>
</evidence>
<dbReference type="InterPro" id="IPR036271">
    <property type="entry name" value="Tet_transcr_reg_TetR-rel_C_sf"/>
</dbReference>
<name>A0A6J4QAY0_9ACTN</name>
<dbReference type="PRINTS" id="PR00455">
    <property type="entry name" value="HTHTETR"/>
</dbReference>
<dbReference type="InterPro" id="IPR041467">
    <property type="entry name" value="Sco4008_C"/>
</dbReference>
<dbReference type="InterPro" id="IPR001647">
    <property type="entry name" value="HTH_TetR"/>
</dbReference>
<protein>
    <submittedName>
        <fullName evidence="4">Transcriptional regulator, AcrR family</fullName>
    </submittedName>
</protein>
<proteinExistence type="predicted"/>